<reference evidence="3 4" key="1">
    <citation type="journal article" date="2019" name="Syst. Appl. Microbiol.">
        <title>Polyphasic characterization of two novel Lactobacillus spp. isolated from blown salami packages: Description of Lactobacillus halodurans sp. nov. and Lactobacillus salsicarnum sp. nov.</title>
        <authorList>
            <person name="Schuster J.A."/>
            <person name="Klingl A."/>
            <person name="Vogel R.F."/>
            <person name="Ehrmann M.A."/>
        </authorList>
    </citation>
    <scope>NUCLEOTIDE SEQUENCE [LARGE SCALE GENOMIC DNA]</scope>
    <source>
        <strain evidence="3 4">TMW 1.2172</strain>
    </source>
</reference>
<dbReference type="Proteomes" id="UP000414364">
    <property type="component" value="Unassembled WGS sequence"/>
</dbReference>
<comment type="caution">
    <text evidence="3">The sequence shown here is derived from an EMBL/GenBank/DDBJ whole genome shotgun (WGS) entry which is preliminary data.</text>
</comment>
<dbReference type="EMBL" id="VDFP01000019">
    <property type="protein sequence ID" value="MQS76563.1"/>
    <property type="molecule type" value="Genomic_DNA"/>
</dbReference>
<keyword evidence="1" id="KW-0472">Membrane</keyword>
<dbReference type="InterPro" id="IPR001434">
    <property type="entry name" value="OmcB-like_DUF11"/>
</dbReference>
<accession>A0A5P0ZQN2</accession>
<evidence type="ECO:0000313" key="4">
    <source>
        <dbReference type="Proteomes" id="UP000414364"/>
    </source>
</evidence>
<protein>
    <submittedName>
        <fullName evidence="3">Isopeptide-forming domain-containing fimbrial protein</fullName>
    </submittedName>
</protein>
<dbReference type="Gene3D" id="2.60.40.740">
    <property type="match status" value="1"/>
</dbReference>
<feature type="domain" description="DUF11" evidence="2">
    <location>
        <begin position="426"/>
        <end position="538"/>
    </location>
</feature>
<evidence type="ECO:0000313" key="3">
    <source>
        <dbReference type="EMBL" id="MQS76563.1"/>
    </source>
</evidence>
<sequence length="835" mass="90290">MKCQRTFLKILFSFFMTIIMVLTFSNNTITVKALSEADLVSAATKMSEYDGITNWKRQLNSPSNDIGNITIGGNVSLGYTFGTARDANNNVKAGDKTITSSSTTATQGSSPIITNSKINVFLNNNGKYYGILHQGTDSYNGTGGSPQMASDTSIDFALLTATSSDTTFNKTSNVLANLSDYDSTNHIAKLYYTGTDANNKPVFKIVGYYSKLQVYVEIVLRPSISGSPVVQRELYVYNPSNAKKQFQTFFGEDTALSPNMDTTVDNVPMFAIGDGEGLYLLSGSTYDPASKLFVTNDDKNGNGFKDFMGRVFSNPTNWGVKGKQGLGSSANMVSPTLPWASNPTATQNGDTAAAKDANLLKGKDNSGKEYDVVDTNNKQDTAYTLRWPETNLAAGGVSRYVSNIGATIAGYAIPIVSKTYENLTSKDGKNHVGDTLRFTLTTKNDGYNATWILTKLIDDLPAGLTVNKNSLVGDFSVNNNTITFNPYLSIEDGTSAKVTFEATINNEAPDNLTDGHLTNTASFTGSNLGLSDSQTYTDSVDIPVEIPDFKYRFTKELRNDTTDPTGDFTNKVTAKKDDIIEYQIKFISNGKDSLDSSTFSDTLPDSLELVPNSVTLNGSSRDSLNFPVNMLVNGMTNTISFKAKVTGTMASTASNTAYLQNVKTSGDETFSSLPTEQSADVEIQEALPTTAFTEVPSKIDFGSINNPTADKLLPNISTTGKLVIDHTDDTAFQVLVSYDNDGSDPIANTNTSEKLNQSNDDCLFFNQADSENSDNFLPITKDGVAINSAGFKGSYTGFDLSKYIGLKKWKLRVPGNTDAGNYNGKITWSIQDVPQ</sequence>
<dbReference type="Pfam" id="PF01345">
    <property type="entry name" value="DUF11"/>
    <property type="match status" value="1"/>
</dbReference>
<dbReference type="PANTHER" id="PTHR34819">
    <property type="entry name" value="LARGE CYSTEINE-RICH PERIPLASMIC PROTEIN OMCB"/>
    <property type="match status" value="1"/>
</dbReference>
<feature type="transmembrane region" description="Helical" evidence="1">
    <location>
        <begin position="7"/>
        <end position="25"/>
    </location>
</feature>
<dbReference type="NCBIfam" id="TIGR01451">
    <property type="entry name" value="B_ant_repeat"/>
    <property type="match status" value="1"/>
</dbReference>
<proteinExistence type="predicted"/>
<organism evidence="3 4">
    <name type="scientific">Companilactobacillus halodurans</name>
    <dbReference type="NCBI Taxonomy" id="2584183"/>
    <lineage>
        <taxon>Bacteria</taxon>
        <taxon>Bacillati</taxon>
        <taxon>Bacillota</taxon>
        <taxon>Bacilli</taxon>
        <taxon>Lactobacillales</taxon>
        <taxon>Lactobacillaceae</taxon>
        <taxon>Companilactobacillus</taxon>
    </lineage>
</organism>
<dbReference type="AlphaFoldDB" id="A0A5P0ZQN2"/>
<dbReference type="InterPro" id="IPR047589">
    <property type="entry name" value="DUF11_rpt"/>
</dbReference>
<keyword evidence="1" id="KW-0812">Transmembrane</keyword>
<keyword evidence="1" id="KW-1133">Transmembrane helix</keyword>
<evidence type="ECO:0000256" key="1">
    <source>
        <dbReference type="SAM" id="Phobius"/>
    </source>
</evidence>
<evidence type="ECO:0000259" key="2">
    <source>
        <dbReference type="Pfam" id="PF01345"/>
    </source>
</evidence>
<dbReference type="PANTHER" id="PTHR34819:SF3">
    <property type="entry name" value="CELL SURFACE PROTEIN"/>
    <property type="match status" value="1"/>
</dbReference>
<name>A0A5P0ZQN2_9LACO</name>
<dbReference type="InterPro" id="IPR051172">
    <property type="entry name" value="Chlamydia_OmcB"/>
</dbReference>
<gene>
    <name evidence="3" type="ORF">FHL06_09265</name>
</gene>